<gene>
    <name evidence="1" type="ORF">SLEP1_g43913</name>
</gene>
<accession>A0AAV5LEI9</accession>
<sequence>MNNQKSNGEEKKLSGRAALVPRPYAVLSGPESPKVMMAGTRAPESCAYPLLRRANAKTKSLALVWYLSSLLDSGILSC</sequence>
<protein>
    <submittedName>
        <fullName evidence="1">Uncharacterized protein</fullName>
    </submittedName>
</protein>
<dbReference type="EMBL" id="BPVZ01000112">
    <property type="protein sequence ID" value="GKV35675.1"/>
    <property type="molecule type" value="Genomic_DNA"/>
</dbReference>
<proteinExistence type="predicted"/>
<dbReference type="Proteomes" id="UP001054252">
    <property type="component" value="Unassembled WGS sequence"/>
</dbReference>
<organism evidence="1 2">
    <name type="scientific">Rubroshorea leprosula</name>
    <dbReference type="NCBI Taxonomy" id="152421"/>
    <lineage>
        <taxon>Eukaryota</taxon>
        <taxon>Viridiplantae</taxon>
        <taxon>Streptophyta</taxon>
        <taxon>Embryophyta</taxon>
        <taxon>Tracheophyta</taxon>
        <taxon>Spermatophyta</taxon>
        <taxon>Magnoliopsida</taxon>
        <taxon>eudicotyledons</taxon>
        <taxon>Gunneridae</taxon>
        <taxon>Pentapetalae</taxon>
        <taxon>rosids</taxon>
        <taxon>malvids</taxon>
        <taxon>Malvales</taxon>
        <taxon>Dipterocarpaceae</taxon>
        <taxon>Rubroshorea</taxon>
    </lineage>
</organism>
<name>A0AAV5LEI9_9ROSI</name>
<keyword evidence="2" id="KW-1185">Reference proteome</keyword>
<comment type="caution">
    <text evidence="1">The sequence shown here is derived from an EMBL/GenBank/DDBJ whole genome shotgun (WGS) entry which is preliminary data.</text>
</comment>
<reference evidence="1 2" key="1">
    <citation type="journal article" date="2021" name="Commun. Biol.">
        <title>The genome of Shorea leprosula (Dipterocarpaceae) highlights the ecological relevance of drought in aseasonal tropical rainforests.</title>
        <authorList>
            <person name="Ng K.K.S."/>
            <person name="Kobayashi M.J."/>
            <person name="Fawcett J.A."/>
            <person name="Hatakeyama M."/>
            <person name="Paape T."/>
            <person name="Ng C.H."/>
            <person name="Ang C.C."/>
            <person name="Tnah L.H."/>
            <person name="Lee C.T."/>
            <person name="Nishiyama T."/>
            <person name="Sese J."/>
            <person name="O'Brien M.J."/>
            <person name="Copetti D."/>
            <person name="Mohd Noor M.I."/>
            <person name="Ong R.C."/>
            <person name="Putra M."/>
            <person name="Sireger I.Z."/>
            <person name="Indrioko S."/>
            <person name="Kosugi Y."/>
            <person name="Izuno A."/>
            <person name="Isagi Y."/>
            <person name="Lee S.L."/>
            <person name="Shimizu K.K."/>
        </authorList>
    </citation>
    <scope>NUCLEOTIDE SEQUENCE [LARGE SCALE GENOMIC DNA]</scope>
    <source>
        <strain evidence="1">214</strain>
    </source>
</reference>
<evidence type="ECO:0000313" key="2">
    <source>
        <dbReference type="Proteomes" id="UP001054252"/>
    </source>
</evidence>
<evidence type="ECO:0000313" key="1">
    <source>
        <dbReference type="EMBL" id="GKV35675.1"/>
    </source>
</evidence>
<dbReference type="AlphaFoldDB" id="A0AAV5LEI9"/>